<accession>A0A450S890</accession>
<gene>
    <name evidence="3" type="ORF">BECKFW1821A_GA0114235_101825</name>
</gene>
<dbReference type="InterPro" id="IPR045851">
    <property type="entry name" value="AMP-bd_C_sf"/>
</dbReference>
<dbReference type="InterPro" id="IPR050237">
    <property type="entry name" value="ATP-dep_AMP-bd_enzyme"/>
</dbReference>
<dbReference type="GO" id="GO:0016877">
    <property type="term" value="F:ligase activity, forming carbon-sulfur bonds"/>
    <property type="evidence" value="ECO:0007669"/>
    <property type="project" value="UniProtKB-ARBA"/>
</dbReference>
<sequence>MKFISQTSPSNVLTDGQSSCAYGDIPKVFDRVRRYLAEKNILPEDCLAFECGNSVPDALILLYLLEEGHNFLLLAKGTKSSRDADVEPFFPAFCRYRLDIMDVDDARKIDSPEPERFLRITENQEWNGNQTAGQKFYLRTSGSTGSPKMAMHSHARFQGNVLNCVQRLRLDSNDRIAIPVPIYHMYGLGAAFLPGVAAGASIDLQKGANIIRYLQRERAFDPNVVFMTPVFCETLLKGRRSPREYRLTVLAGDRIRENTFEKYESLFGCLVQLYGSTEMGAIAAASPDMPSKVRATTAGKPMTDVQMRLGKGSSETGGNESAMEATDELWCHHQYGFEGYVDENGNPIDSGEEYQDGWFRTKDFGRIKAGGYLEVLGRYDHSVNRDGLLVFFSDVEKALETIEGVDSATVIAKGEGLRGKRLIAYCVPVKNAELTEQDIRTASFDLLPKHAIPYRIIVIDSLPLLPNGKVDRQRLGKDIDIAESR</sequence>
<dbReference type="SUPFAM" id="SSF56801">
    <property type="entry name" value="Acetyl-CoA synthetase-like"/>
    <property type="match status" value="1"/>
</dbReference>
<feature type="domain" description="AMP-dependent synthetase/ligase" evidence="1">
    <location>
        <begin position="140"/>
        <end position="340"/>
    </location>
</feature>
<name>A0A450S890_9GAMM</name>
<dbReference type="EMBL" id="CAADEW010000018">
    <property type="protein sequence ID" value="VFJ48041.1"/>
    <property type="molecule type" value="Genomic_DNA"/>
</dbReference>
<dbReference type="InterPro" id="IPR042099">
    <property type="entry name" value="ANL_N_sf"/>
</dbReference>
<dbReference type="Gene3D" id="3.40.50.12780">
    <property type="entry name" value="N-terminal domain of ligase-like"/>
    <property type="match status" value="1"/>
</dbReference>
<dbReference type="CDD" id="cd04433">
    <property type="entry name" value="AFD_class_I"/>
    <property type="match status" value="1"/>
</dbReference>
<dbReference type="Gene3D" id="3.30.300.30">
    <property type="match status" value="1"/>
</dbReference>
<dbReference type="InterPro" id="IPR020845">
    <property type="entry name" value="AMP-binding_CS"/>
</dbReference>
<evidence type="ECO:0000259" key="2">
    <source>
        <dbReference type="Pfam" id="PF13193"/>
    </source>
</evidence>
<evidence type="ECO:0000259" key="1">
    <source>
        <dbReference type="Pfam" id="PF00501"/>
    </source>
</evidence>
<proteinExistence type="predicted"/>
<feature type="domain" description="AMP-binding enzyme C-terminal" evidence="2">
    <location>
        <begin position="395"/>
        <end position="469"/>
    </location>
</feature>
<reference evidence="3" key="1">
    <citation type="submission" date="2019-02" db="EMBL/GenBank/DDBJ databases">
        <authorList>
            <person name="Gruber-Vodicka R. H."/>
            <person name="Seah K. B. B."/>
        </authorList>
    </citation>
    <scope>NUCLEOTIDE SEQUENCE</scope>
    <source>
        <strain evidence="3">BECK_BZ15</strain>
    </source>
</reference>
<dbReference type="PROSITE" id="PS00455">
    <property type="entry name" value="AMP_BINDING"/>
    <property type="match status" value="1"/>
</dbReference>
<dbReference type="Pfam" id="PF13193">
    <property type="entry name" value="AMP-binding_C"/>
    <property type="match status" value="1"/>
</dbReference>
<evidence type="ECO:0000313" key="3">
    <source>
        <dbReference type="EMBL" id="VFJ48041.1"/>
    </source>
</evidence>
<organism evidence="3">
    <name type="scientific">Candidatus Kentrum sp. FW</name>
    <dbReference type="NCBI Taxonomy" id="2126338"/>
    <lineage>
        <taxon>Bacteria</taxon>
        <taxon>Pseudomonadati</taxon>
        <taxon>Pseudomonadota</taxon>
        <taxon>Gammaproteobacteria</taxon>
        <taxon>Candidatus Kentrum</taxon>
    </lineage>
</organism>
<dbReference type="Pfam" id="PF00501">
    <property type="entry name" value="AMP-binding"/>
    <property type="match status" value="1"/>
</dbReference>
<protein>
    <submittedName>
        <fullName evidence="3">AMP-binding enzyme C-terminal domain-containing protein</fullName>
    </submittedName>
</protein>
<dbReference type="InterPro" id="IPR025110">
    <property type="entry name" value="AMP-bd_C"/>
</dbReference>
<dbReference type="PANTHER" id="PTHR43767">
    <property type="entry name" value="LONG-CHAIN-FATTY-ACID--COA LIGASE"/>
    <property type="match status" value="1"/>
</dbReference>
<dbReference type="AlphaFoldDB" id="A0A450S890"/>
<dbReference type="InterPro" id="IPR000873">
    <property type="entry name" value="AMP-dep_synth/lig_dom"/>
</dbReference>
<dbReference type="PANTHER" id="PTHR43767:SF10">
    <property type="entry name" value="SURFACTIN SYNTHASE SUBUNIT 1"/>
    <property type="match status" value="1"/>
</dbReference>